<dbReference type="STRING" id="396.AMC85_CH03918"/>
<evidence type="ECO:0000313" key="4">
    <source>
        <dbReference type="Proteomes" id="UP000540266"/>
    </source>
</evidence>
<dbReference type="RefSeq" id="WP_012485350.1">
    <property type="nucleotide sequence ID" value="NZ_CP013522.1"/>
</dbReference>
<gene>
    <name evidence="1" type="ORF">AMC81_CH03888</name>
    <name evidence="2" type="ORF">HER27_021670</name>
</gene>
<reference evidence="2 4" key="2">
    <citation type="submission" date="2020-11" db="EMBL/GenBank/DDBJ databases">
        <title>Indigenous Rhizobia Nodulating Common beans in Western Kenya.</title>
        <authorList>
            <person name="Wekesa C.S."/>
            <person name="Oelmueller R."/>
            <person name="Furch A.C."/>
        </authorList>
    </citation>
    <scope>NUCLEOTIDE SEQUENCE [LARGE SCALE GENOMIC DNA]</scope>
    <source>
        <strain evidence="4">BS3</strain>
        <strain evidence="2">S3</strain>
    </source>
</reference>
<dbReference type="Proteomes" id="UP000078551">
    <property type="component" value="Chromosome"/>
</dbReference>
<dbReference type="EMBL" id="CP064931">
    <property type="protein sequence ID" value="QPK08992.1"/>
    <property type="molecule type" value="Genomic_DNA"/>
</dbReference>
<evidence type="ECO:0000313" key="3">
    <source>
        <dbReference type="Proteomes" id="UP000078551"/>
    </source>
</evidence>
<name>A0A192TGH4_9HYPH</name>
<dbReference type="AlphaFoldDB" id="A0A192TGH4"/>
<protein>
    <submittedName>
        <fullName evidence="2">Uncharacterized protein</fullName>
    </submittedName>
</protein>
<dbReference type="Proteomes" id="UP000540266">
    <property type="component" value="Chromosome"/>
</dbReference>
<accession>A0A192TGH4</accession>
<keyword evidence="3" id="KW-1185">Reference proteome</keyword>
<dbReference type="GeneID" id="45959171"/>
<evidence type="ECO:0000313" key="1">
    <source>
        <dbReference type="EMBL" id="ANL86615.1"/>
    </source>
</evidence>
<evidence type="ECO:0000313" key="2">
    <source>
        <dbReference type="EMBL" id="QPK08992.1"/>
    </source>
</evidence>
<sequence>MTYRKLFFALGLAGVLTFTGFHIEEQVSAPLSIGFATPAGAVIGRPLTPLSYAGVARRTTRRVVTRTTTTIAVLPAGCRYGPYYGGYYYRCGGYYYAKSGNVYVQVIVQ</sequence>
<reference evidence="1 3" key="1">
    <citation type="submission" date="2015-11" db="EMBL/GenBank/DDBJ databases">
        <title>The limits of bacterial species coexistence and the symbiotic plasmid transference in sympatric Rhizobium populations.</title>
        <authorList>
            <person name="Perez-Carrascal O.M."/>
            <person name="VanInsberghe D."/>
            <person name="Juarez S."/>
            <person name="Polz M.F."/>
            <person name="Vinuesa P."/>
            <person name="Gonzalez V."/>
        </authorList>
    </citation>
    <scope>NUCLEOTIDE SEQUENCE [LARGE SCALE GENOMIC DNA]</scope>
    <source>
        <strain evidence="1 3">N771</strain>
    </source>
</reference>
<organism evidence="2 4">
    <name type="scientific">Rhizobium phaseoli</name>
    <dbReference type="NCBI Taxonomy" id="396"/>
    <lineage>
        <taxon>Bacteria</taxon>
        <taxon>Pseudomonadati</taxon>
        <taxon>Pseudomonadota</taxon>
        <taxon>Alphaproteobacteria</taxon>
        <taxon>Hyphomicrobiales</taxon>
        <taxon>Rhizobiaceae</taxon>
        <taxon>Rhizobium/Agrobacterium group</taxon>
        <taxon>Rhizobium</taxon>
    </lineage>
</organism>
<proteinExistence type="predicted"/>
<dbReference type="EMBL" id="CP013568">
    <property type="protein sequence ID" value="ANL86615.1"/>
    <property type="molecule type" value="Genomic_DNA"/>
</dbReference>